<dbReference type="PANTHER" id="PTHR39178">
    <property type="entry name" value="HYPOTHETICAL RIBOSOME-ASSOCIATED PROTEIN"/>
    <property type="match status" value="1"/>
</dbReference>
<dbReference type="AlphaFoldDB" id="A0A4V6EP86"/>
<evidence type="ECO:0000256" key="3">
    <source>
        <dbReference type="ARBA" id="ARBA00022801"/>
    </source>
</evidence>
<keyword evidence="1" id="KW-0690">Ribosome biogenesis</keyword>
<keyword evidence="8" id="KW-1185">Reference proteome</keyword>
<evidence type="ECO:0000256" key="4">
    <source>
        <dbReference type="ARBA" id="ARBA00022807"/>
    </source>
</evidence>
<dbReference type="Gene3D" id="3.30.70.1490">
    <property type="entry name" value="Cysteine protease Prp"/>
    <property type="match status" value="1"/>
</dbReference>
<dbReference type="NCBIfam" id="NF011133">
    <property type="entry name" value="PRK14553.3-2"/>
    <property type="match status" value="1"/>
</dbReference>
<proteinExistence type="inferred from homology"/>
<sequence length="112" mass="12485">MIKINIGKDLAGNIKQFVVKGHAYYAEEGSDIVCSAISAITFTALGAIEEIIGLKGFYKRRDKDGYVSCKLDMDLSPQLRHDANIIMATAEIGFKQIEYAYPDYVKVMDEEV</sequence>
<dbReference type="OrthoDB" id="48998at2"/>
<dbReference type="Pfam" id="PF04327">
    <property type="entry name" value="Peptidase_Prp"/>
    <property type="match status" value="1"/>
</dbReference>
<dbReference type="EMBL" id="CP061336">
    <property type="protein sequence ID" value="QNU68252.1"/>
    <property type="molecule type" value="Genomic_DNA"/>
</dbReference>
<dbReference type="SUPFAM" id="SSF118010">
    <property type="entry name" value="TM1457-like"/>
    <property type="match status" value="1"/>
</dbReference>
<evidence type="ECO:0000256" key="2">
    <source>
        <dbReference type="ARBA" id="ARBA00022670"/>
    </source>
</evidence>
<evidence type="ECO:0000256" key="5">
    <source>
        <dbReference type="ARBA" id="ARBA00044503"/>
    </source>
</evidence>
<dbReference type="Proteomes" id="UP000306409">
    <property type="component" value="Chromosome"/>
</dbReference>
<dbReference type="CDD" id="cd16332">
    <property type="entry name" value="Prp-like"/>
    <property type="match status" value="1"/>
</dbReference>
<evidence type="ECO:0000313" key="8">
    <source>
        <dbReference type="Proteomes" id="UP000306409"/>
    </source>
</evidence>
<evidence type="ECO:0000256" key="6">
    <source>
        <dbReference type="ARBA" id="ARBA00044538"/>
    </source>
</evidence>
<name>A0A4V6EP86_9FIRM</name>
<keyword evidence="3" id="KW-0378">Hydrolase</keyword>
<comment type="similarity">
    <text evidence="5">Belongs to the Prp family.</text>
</comment>
<organism evidence="7 8">
    <name type="scientific">Ruminiclostridium herbifermentans</name>
    <dbReference type="NCBI Taxonomy" id="2488810"/>
    <lineage>
        <taxon>Bacteria</taxon>
        <taxon>Bacillati</taxon>
        <taxon>Bacillota</taxon>
        <taxon>Clostridia</taxon>
        <taxon>Eubacteriales</taxon>
        <taxon>Oscillospiraceae</taxon>
        <taxon>Ruminiclostridium</taxon>
    </lineage>
</organism>
<dbReference type="KEGG" id="rher:EHE19_007505"/>
<dbReference type="PANTHER" id="PTHR39178:SF1">
    <property type="entry name" value="RIBOSOMAL-PROCESSING CYSTEINE PROTEASE PRP"/>
    <property type="match status" value="1"/>
</dbReference>
<evidence type="ECO:0000313" key="7">
    <source>
        <dbReference type="EMBL" id="QNU68252.1"/>
    </source>
</evidence>
<dbReference type="GO" id="GO:0042254">
    <property type="term" value="P:ribosome biogenesis"/>
    <property type="evidence" value="ECO:0007669"/>
    <property type="project" value="UniProtKB-KW"/>
</dbReference>
<dbReference type="InterPro" id="IPR007422">
    <property type="entry name" value="Peptidase_Prp"/>
</dbReference>
<evidence type="ECO:0000256" key="1">
    <source>
        <dbReference type="ARBA" id="ARBA00022517"/>
    </source>
</evidence>
<gene>
    <name evidence="7" type="ORF">EHE19_007505</name>
</gene>
<dbReference type="RefSeq" id="WP_137696523.1">
    <property type="nucleotide sequence ID" value="NZ_CP061336.1"/>
</dbReference>
<dbReference type="GO" id="GO:0008234">
    <property type="term" value="F:cysteine-type peptidase activity"/>
    <property type="evidence" value="ECO:0007669"/>
    <property type="project" value="UniProtKB-KW"/>
</dbReference>
<keyword evidence="4" id="KW-0788">Thiol protease</keyword>
<keyword evidence="2 7" id="KW-0645">Protease</keyword>
<dbReference type="InterPro" id="IPR036764">
    <property type="entry name" value="Peptidase_Prp_sf"/>
</dbReference>
<accession>A0A4V6EP86</accession>
<dbReference type="GO" id="GO:0006508">
    <property type="term" value="P:proteolysis"/>
    <property type="evidence" value="ECO:0007669"/>
    <property type="project" value="UniProtKB-KW"/>
</dbReference>
<reference evidence="7 8" key="1">
    <citation type="submission" date="2020-09" db="EMBL/GenBank/DDBJ databases">
        <title>Characterization and genome sequencing of Ruminiclostridium sp. nov. MA18.</title>
        <authorList>
            <person name="Rettenmaier R."/>
            <person name="Kowollik M.-L."/>
            <person name="Liebl W."/>
            <person name="Zverlov V."/>
        </authorList>
    </citation>
    <scope>NUCLEOTIDE SEQUENCE [LARGE SCALE GENOMIC DNA]</scope>
    <source>
        <strain evidence="7 8">MA18</strain>
    </source>
</reference>
<protein>
    <recommendedName>
        <fullName evidence="6">Ribosomal processing cysteine protease Prp</fullName>
    </recommendedName>
</protein>